<evidence type="ECO:0008006" key="4">
    <source>
        <dbReference type="Google" id="ProtNLM"/>
    </source>
</evidence>
<name>A0A9P4HJS5_9PLEO</name>
<comment type="caution">
    <text evidence="2">The sequence shown here is derived from an EMBL/GenBank/DDBJ whole genome shotgun (WGS) entry which is preliminary data.</text>
</comment>
<sequence>MPQYNVTLAKDASDSDLDKAKQHVKDQGGEIVSEFSLIKGFTAKIPDDAVSTLQSNDKITVEADGEVRTQ</sequence>
<gene>
    <name evidence="2" type="ORF">EK21DRAFT_57043</name>
</gene>
<dbReference type="FunFam" id="3.30.70.80:FF:000005">
    <property type="entry name" value="Proteinase inhibitor I2B"/>
    <property type="match status" value="1"/>
</dbReference>
<protein>
    <recommendedName>
        <fullName evidence="4">Inhibitor I9 domain-containing protein</fullName>
    </recommendedName>
</protein>
<reference evidence="2" key="1">
    <citation type="journal article" date="2020" name="Stud. Mycol.">
        <title>101 Dothideomycetes genomes: a test case for predicting lifestyles and emergence of pathogens.</title>
        <authorList>
            <person name="Haridas S."/>
            <person name="Albert R."/>
            <person name="Binder M."/>
            <person name="Bloem J."/>
            <person name="Labutti K."/>
            <person name="Salamov A."/>
            <person name="Andreopoulos B."/>
            <person name="Baker S."/>
            <person name="Barry K."/>
            <person name="Bills G."/>
            <person name="Bluhm B."/>
            <person name="Cannon C."/>
            <person name="Castanera R."/>
            <person name="Culley D."/>
            <person name="Daum C."/>
            <person name="Ezra D."/>
            <person name="Gonzalez J."/>
            <person name="Henrissat B."/>
            <person name="Kuo A."/>
            <person name="Liang C."/>
            <person name="Lipzen A."/>
            <person name="Lutzoni F."/>
            <person name="Magnuson J."/>
            <person name="Mondo S."/>
            <person name="Nolan M."/>
            <person name="Ohm R."/>
            <person name="Pangilinan J."/>
            <person name="Park H.-J."/>
            <person name="Ramirez L."/>
            <person name="Alfaro M."/>
            <person name="Sun H."/>
            <person name="Tritt A."/>
            <person name="Yoshinaga Y."/>
            <person name="Zwiers L.-H."/>
            <person name="Turgeon B."/>
            <person name="Goodwin S."/>
            <person name="Spatafora J."/>
            <person name="Crous P."/>
            <person name="Grigoriev I."/>
        </authorList>
    </citation>
    <scope>NUCLEOTIDE SEQUENCE</scope>
    <source>
        <strain evidence="2">CBS 110217</strain>
    </source>
</reference>
<evidence type="ECO:0000313" key="3">
    <source>
        <dbReference type="Proteomes" id="UP000799777"/>
    </source>
</evidence>
<dbReference type="GO" id="GO:0042144">
    <property type="term" value="P:vacuole fusion, non-autophagic"/>
    <property type="evidence" value="ECO:0007669"/>
    <property type="project" value="TreeGrafter"/>
</dbReference>
<evidence type="ECO:0000256" key="1">
    <source>
        <dbReference type="ARBA" id="ARBA00038069"/>
    </source>
</evidence>
<dbReference type="AlphaFoldDB" id="A0A9P4HJS5"/>
<dbReference type="InterPro" id="IPR037045">
    <property type="entry name" value="S8pro/Inhibitor_I9_sf"/>
</dbReference>
<comment type="similarity">
    <text evidence="1">Belongs to the protease inhibitor I9 family.</text>
</comment>
<dbReference type="PANTHER" id="PTHR28288:SF2">
    <property type="entry name" value="PROTEASE B INHIBITOR 2"/>
    <property type="match status" value="1"/>
</dbReference>
<organism evidence="2 3">
    <name type="scientific">Setomelanomma holmii</name>
    <dbReference type="NCBI Taxonomy" id="210430"/>
    <lineage>
        <taxon>Eukaryota</taxon>
        <taxon>Fungi</taxon>
        <taxon>Dikarya</taxon>
        <taxon>Ascomycota</taxon>
        <taxon>Pezizomycotina</taxon>
        <taxon>Dothideomycetes</taxon>
        <taxon>Pleosporomycetidae</taxon>
        <taxon>Pleosporales</taxon>
        <taxon>Pleosporineae</taxon>
        <taxon>Phaeosphaeriaceae</taxon>
        <taxon>Setomelanomma</taxon>
    </lineage>
</organism>
<dbReference type="SUPFAM" id="SSF54897">
    <property type="entry name" value="Protease propeptides/inhibitors"/>
    <property type="match status" value="1"/>
</dbReference>
<dbReference type="InterPro" id="IPR052471">
    <property type="entry name" value="PBI_I9"/>
</dbReference>
<dbReference type="Proteomes" id="UP000799777">
    <property type="component" value="Unassembled WGS sequence"/>
</dbReference>
<dbReference type="EMBL" id="ML978162">
    <property type="protein sequence ID" value="KAF2034281.1"/>
    <property type="molecule type" value="Genomic_DNA"/>
</dbReference>
<dbReference type="OrthoDB" id="5518345at2759"/>
<proteinExistence type="inferred from homology"/>
<dbReference type="PANTHER" id="PTHR28288">
    <property type="entry name" value="PROTEASE B INHIBITOR 2"/>
    <property type="match status" value="1"/>
</dbReference>
<dbReference type="Gene3D" id="3.30.70.80">
    <property type="entry name" value="Peptidase S8 propeptide/proteinase inhibitor I9"/>
    <property type="match status" value="1"/>
</dbReference>
<keyword evidence="3" id="KW-1185">Reference proteome</keyword>
<dbReference type="GO" id="GO:0004866">
    <property type="term" value="F:endopeptidase inhibitor activity"/>
    <property type="evidence" value="ECO:0007669"/>
    <property type="project" value="UniProtKB-ARBA"/>
</dbReference>
<evidence type="ECO:0000313" key="2">
    <source>
        <dbReference type="EMBL" id="KAF2034281.1"/>
    </source>
</evidence>
<accession>A0A9P4HJS5</accession>